<evidence type="ECO:0000256" key="4">
    <source>
        <dbReference type="ARBA" id="ARBA00023054"/>
    </source>
</evidence>
<dbReference type="HOGENOM" id="CLU_380025_0_0_1"/>
<keyword evidence="3" id="KW-0677">Repeat</keyword>
<organism evidence="6">
    <name type="scientific">Capitella teleta</name>
    <name type="common">Polychaete worm</name>
    <dbReference type="NCBI Taxonomy" id="283909"/>
    <lineage>
        <taxon>Eukaryota</taxon>
        <taxon>Metazoa</taxon>
        <taxon>Spiralia</taxon>
        <taxon>Lophotrochozoa</taxon>
        <taxon>Annelida</taxon>
        <taxon>Polychaeta</taxon>
        <taxon>Sedentaria</taxon>
        <taxon>Scolecida</taxon>
        <taxon>Capitellidae</taxon>
        <taxon>Capitella</taxon>
    </lineage>
</organism>
<dbReference type="PANTHER" id="PTHR14897:SF5">
    <property type="entry name" value="WD REPEAT AND COILED-COIL-CONTAINING PROTEIN"/>
    <property type="match status" value="1"/>
</dbReference>
<evidence type="ECO:0000313" key="8">
    <source>
        <dbReference type="Proteomes" id="UP000014760"/>
    </source>
</evidence>
<name>R7TP25_CAPTE</name>
<evidence type="ECO:0000313" key="6">
    <source>
        <dbReference type="EMBL" id="ELT95399.1"/>
    </source>
</evidence>
<dbReference type="EMBL" id="KB309137">
    <property type="protein sequence ID" value="ELT95399.1"/>
    <property type="molecule type" value="Genomic_DNA"/>
</dbReference>
<dbReference type="Pfam" id="PF15390">
    <property type="entry name" value="WDCP"/>
    <property type="match status" value="2"/>
</dbReference>
<gene>
    <name evidence="6" type="ORF">CAPTEDRAFT_226253</name>
</gene>
<dbReference type="OrthoDB" id="6409262at2759"/>
<reference evidence="6 8" key="2">
    <citation type="journal article" date="2013" name="Nature">
        <title>Insights into bilaterian evolution from three spiralian genomes.</title>
        <authorList>
            <person name="Simakov O."/>
            <person name="Marletaz F."/>
            <person name="Cho S.J."/>
            <person name="Edsinger-Gonzales E."/>
            <person name="Havlak P."/>
            <person name="Hellsten U."/>
            <person name="Kuo D.H."/>
            <person name="Larsson T."/>
            <person name="Lv J."/>
            <person name="Arendt D."/>
            <person name="Savage R."/>
            <person name="Osoegawa K."/>
            <person name="de Jong P."/>
            <person name="Grimwood J."/>
            <person name="Chapman J.A."/>
            <person name="Shapiro H."/>
            <person name="Aerts A."/>
            <person name="Otillar R.P."/>
            <person name="Terry A.Y."/>
            <person name="Boore J.L."/>
            <person name="Grigoriev I.V."/>
            <person name="Lindberg D.R."/>
            <person name="Seaver E.C."/>
            <person name="Weisblat D.A."/>
            <person name="Putnam N.H."/>
            <person name="Rokhsar D.S."/>
        </authorList>
    </citation>
    <scope>NUCLEOTIDE SEQUENCE</scope>
    <source>
        <strain evidence="6 8">I ESC-2004</strain>
    </source>
</reference>
<dbReference type="SUPFAM" id="SSF101908">
    <property type="entry name" value="Putative isomerase YbhE"/>
    <property type="match status" value="1"/>
</dbReference>
<reference evidence="7" key="3">
    <citation type="submission" date="2015-06" db="UniProtKB">
        <authorList>
            <consortium name="EnsemblMetazoa"/>
        </authorList>
    </citation>
    <scope>IDENTIFICATION</scope>
</reference>
<evidence type="ECO:0000256" key="1">
    <source>
        <dbReference type="ARBA" id="ARBA00015683"/>
    </source>
</evidence>
<sequence>MELGHCSLRRDGINTLCRALHSKHGLAWTDGEGIYLCPVPFHAFDDSLQNTASSVRLGTFESVSSLHWSADIEAESNINSCPSQGRNLCYLCVGHSNNVSIWSVQGHSPDLSLKHVRKINSNPIPQGCLWNPQRDILCLLNPSQCCFYFRHGSNKGSFSFPVIDSGRIMCGCWSKDGTRLVIGVGEIILVYQWNDIDKSISEYHITAWKIPNIDGSIRSLVSISNHQMACTTELPLDQLCKAQSSNLFDFPEINSSSDSSDSLGCAWNNSSENDLEIACKPHNSHVDTLFNLKRNAQTMASSASSQLLVFAIPKSGLEPPSKMACHPLSGILVPDILLYDDLGDNHRLKGLCSLPGTAVDGVLASRRLILLNEEFNLLLPSNNIIKDSVHASKPLIIDDTIASTPLQVEKVDFSASKPDFENNVDHFTQSFSNGCYDSIAACKAIEASKRNGNDLSSGSIRVEAEPSASEESGMKEAQVSAVDHQIQQQGCQIGQLQKRIDEISRLLDETVQSDYKAADEPDVVHLVYRDLNEIDAEVVESKKAFVLDKNRLQLEAVKLTFGLTTLELFVGNVPCVVSANTSGYIPLIFTRNETYFITGKRSLNTTSTYC</sequence>
<keyword evidence="2" id="KW-0853">WD repeat</keyword>
<keyword evidence="8" id="KW-1185">Reference proteome</keyword>
<evidence type="ECO:0000256" key="5">
    <source>
        <dbReference type="SAM" id="MobiDB-lite"/>
    </source>
</evidence>
<proteinExistence type="predicted"/>
<keyword evidence="4" id="KW-0175">Coiled coil</keyword>
<accession>R7TP25</accession>
<dbReference type="EnsemblMetazoa" id="CapteT226253">
    <property type="protein sequence ID" value="CapteP226253"/>
    <property type="gene ID" value="CapteG226253"/>
</dbReference>
<evidence type="ECO:0000256" key="2">
    <source>
        <dbReference type="ARBA" id="ARBA00022574"/>
    </source>
</evidence>
<dbReference type="OMA" id="DISEPYP"/>
<dbReference type="Proteomes" id="UP000014760">
    <property type="component" value="Unassembled WGS sequence"/>
</dbReference>
<dbReference type="GO" id="GO:0019900">
    <property type="term" value="F:kinase binding"/>
    <property type="evidence" value="ECO:0007669"/>
    <property type="project" value="TreeGrafter"/>
</dbReference>
<evidence type="ECO:0000313" key="7">
    <source>
        <dbReference type="EnsemblMetazoa" id="CapteP226253"/>
    </source>
</evidence>
<dbReference type="InterPro" id="IPR028041">
    <property type="entry name" value="WDCP"/>
</dbReference>
<dbReference type="STRING" id="283909.R7TP25"/>
<protein>
    <recommendedName>
        <fullName evidence="1">WD repeat and coiled-coil-containing protein</fullName>
    </recommendedName>
</protein>
<dbReference type="PANTHER" id="PTHR14897">
    <property type="entry name" value="WD REPEAT AND COILED-COIL-CONTAINING PROTEIN"/>
    <property type="match status" value="1"/>
</dbReference>
<reference evidence="8" key="1">
    <citation type="submission" date="2012-12" db="EMBL/GenBank/DDBJ databases">
        <authorList>
            <person name="Hellsten U."/>
            <person name="Grimwood J."/>
            <person name="Chapman J.A."/>
            <person name="Shapiro H."/>
            <person name="Aerts A."/>
            <person name="Otillar R.P."/>
            <person name="Terry A.Y."/>
            <person name="Boore J.L."/>
            <person name="Simakov O."/>
            <person name="Marletaz F."/>
            <person name="Cho S.-J."/>
            <person name="Edsinger-Gonzales E."/>
            <person name="Havlak P."/>
            <person name="Kuo D.-H."/>
            <person name="Larsson T."/>
            <person name="Lv J."/>
            <person name="Arendt D."/>
            <person name="Savage R."/>
            <person name="Osoegawa K."/>
            <person name="de Jong P."/>
            <person name="Lindberg D.R."/>
            <person name="Seaver E.C."/>
            <person name="Weisblat D.A."/>
            <person name="Putnam N.H."/>
            <person name="Grigoriev I.V."/>
            <person name="Rokhsar D.S."/>
        </authorList>
    </citation>
    <scope>NUCLEOTIDE SEQUENCE</scope>
    <source>
        <strain evidence="8">I ESC-2004</strain>
    </source>
</reference>
<dbReference type="AlphaFoldDB" id="R7TP25"/>
<feature type="region of interest" description="Disordered" evidence="5">
    <location>
        <begin position="451"/>
        <end position="472"/>
    </location>
</feature>
<evidence type="ECO:0000256" key="3">
    <source>
        <dbReference type="ARBA" id="ARBA00022737"/>
    </source>
</evidence>
<dbReference type="EMBL" id="AMQN01002403">
    <property type="status" value="NOT_ANNOTATED_CDS"/>
    <property type="molecule type" value="Genomic_DNA"/>
</dbReference>